<dbReference type="InterPro" id="IPR041071">
    <property type="entry name" value="DAHP_snth_FXD"/>
</dbReference>
<accession>A0ABW1ZB44</accession>
<dbReference type="NCBIfam" id="NF006421">
    <property type="entry name" value="PRK08673.1"/>
    <property type="match status" value="1"/>
</dbReference>
<dbReference type="InterPro" id="IPR006268">
    <property type="entry name" value="DAHP_syn_2"/>
</dbReference>
<dbReference type="NCBIfam" id="NF009239">
    <property type="entry name" value="PRK12595.1"/>
    <property type="match status" value="1"/>
</dbReference>
<feature type="domain" description="DAHP synthetase I/KDSA" evidence="2">
    <location>
        <begin position="84"/>
        <end position="331"/>
    </location>
</feature>
<keyword evidence="5" id="KW-1185">Reference proteome</keyword>
<proteinExistence type="predicted"/>
<dbReference type="Proteomes" id="UP001596391">
    <property type="component" value="Unassembled WGS sequence"/>
</dbReference>
<dbReference type="InterPro" id="IPR013785">
    <property type="entry name" value="Aldolase_TIM"/>
</dbReference>
<evidence type="ECO:0000256" key="1">
    <source>
        <dbReference type="ARBA" id="ARBA00022679"/>
    </source>
</evidence>
<keyword evidence="1 4" id="KW-0808">Transferase</keyword>
<evidence type="ECO:0000259" key="3">
    <source>
        <dbReference type="Pfam" id="PF18152"/>
    </source>
</evidence>
<organism evidence="4 5">
    <name type="scientific">Granulicella cerasi</name>
    <dbReference type="NCBI Taxonomy" id="741063"/>
    <lineage>
        <taxon>Bacteria</taxon>
        <taxon>Pseudomonadati</taxon>
        <taxon>Acidobacteriota</taxon>
        <taxon>Terriglobia</taxon>
        <taxon>Terriglobales</taxon>
        <taxon>Acidobacteriaceae</taxon>
        <taxon>Granulicella</taxon>
    </lineage>
</organism>
<dbReference type="InterPro" id="IPR052899">
    <property type="entry name" value="Class-I_DAHP_synthase"/>
</dbReference>
<comment type="caution">
    <text evidence="4">The sequence shown here is derived from an EMBL/GenBank/DDBJ whole genome shotgun (WGS) entry which is preliminary data.</text>
</comment>
<evidence type="ECO:0000313" key="5">
    <source>
        <dbReference type="Proteomes" id="UP001596391"/>
    </source>
</evidence>
<protein>
    <submittedName>
        <fullName evidence="4">3-deoxy-7-phosphoheptulonate synthase</fullName>
        <ecNumber evidence="4">2.5.1.54</ecNumber>
    </submittedName>
</protein>
<dbReference type="Pfam" id="PF18152">
    <property type="entry name" value="DAHP_snth_FXD"/>
    <property type="match status" value="1"/>
</dbReference>
<dbReference type="PANTHER" id="PTHR43018">
    <property type="entry name" value="PHOSPHO-2-DEHYDRO-3-DEOXYHEPTONATE ALDOLASE"/>
    <property type="match status" value="1"/>
</dbReference>
<dbReference type="EMBL" id="JBHSWI010000001">
    <property type="protein sequence ID" value="MFC6646416.1"/>
    <property type="molecule type" value="Genomic_DNA"/>
</dbReference>
<dbReference type="InterPro" id="IPR006218">
    <property type="entry name" value="DAHP1/KDSA"/>
</dbReference>
<reference evidence="5" key="1">
    <citation type="journal article" date="2019" name="Int. J. Syst. Evol. Microbiol.">
        <title>The Global Catalogue of Microorganisms (GCM) 10K type strain sequencing project: providing services to taxonomists for standard genome sequencing and annotation.</title>
        <authorList>
            <consortium name="The Broad Institute Genomics Platform"/>
            <consortium name="The Broad Institute Genome Sequencing Center for Infectious Disease"/>
            <person name="Wu L."/>
            <person name="Ma J."/>
        </authorList>
    </citation>
    <scope>NUCLEOTIDE SEQUENCE [LARGE SCALE GENOMIC DNA]</scope>
    <source>
        <strain evidence="5">CGMCC 1.16026</strain>
    </source>
</reference>
<sequence length="347" mass="37547">MIVAMQDNASTEQIVNVIERMESLGFNVHRTTGETQTILAGVGTPSHFEVTEFQVLPGVQQAYRISSPYKLAGRGFRPEGTRITFPNGVVVGGEEIVVMAGPCSVESREQIMLSAKQVAAAGGQFLRGGAYKPRSSPYSFQGMGVEGLKLMREAADEHGLLVITEVMEISQIETMLPYIDCFQVGARNMQNFNLLRELGKVRKPVLMKRGIAATIEETLLSAEYVLSGGNYDLMLCERGIRTYETATRNTMDISAIPVLKKLTHLPVFGDPSHGVGIRAFVPPMALAAVAAGADGLLMEMHPNPDKAMSDGAQSLTPEQLNELVAKLRQLAPVVDRSVAPAVQPVHV</sequence>
<dbReference type="Gene3D" id="3.20.20.70">
    <property type="entry name" value="Aldolase class I"/>
    <property type="match status" value="1"/>
</dbReference>
<dbReference type="PANTHER" id="PTHR43018:SF2">
    <property type="entry name" value="PHOSPHO-2-DEHYDRO-3-DEOXYHEPTONATE ALDOLASE"/>
    <property type="match status" value="1"/>
</dbReference>
<dbReference type="EC" id="2.5.1.54" evidence="4"/>
<name>A0ABW1ZB44_9BACT</name>
<feature type="domain" description="DAHP synthase ferredoxin-like" evidence="3">
    <location>
        <begin position="1"/>
        <end position="66"/>
    </location>
</feature>
<evidence type="ECO:0000313" key="4">
    <source>
        <dbReference type="EMBL" id="MFC6646416.1"/>
    </source>
</evidence>
<dbReference type="SUPFAM" id="SSF51569">
    <property type="entry name" value="Aldolase"/>
    <property type="match status" value="1"/>
</dbReference>
<dbReference type="RefSeq" id="WP_263370087.1">
    <property type="nucleotide sequence ID" value="NZ_JAGSYD010000001.1"/>
</dbReference>
<dbReference type="NCBIfam" id="TIGR01361">
    <property type="entry name" value="DAHP_synth_Bsub"/>
    <property type="match status" value="1"/>
</dbReference>
<gene>
    <name evidence="4" type="primary">aroF</name>
    <name evidence="4" type="ORF">ACFQBQ_12635</name>
</gene>
<dbReference type="GO" id="GO:0003849">
    <property type="term" value="F:3-deoxy-7-phosphoheptulonate synthase activity"/>
    <property type="evidence" value="ECO:0007669"/>
    <property type="project" value="UniProtKB-EC"/>
</dbReference>
<dbReference type="Pfam" id="PF00793">
    <property type="entry name" value="DAHP_synth_1"/>
    <property type="match status" value="1"/>
</dbReference>
<dbReference type="Gene3D" id="3.30.70.1140">
    <property type="entry name" value="Phospho-2-dehydro-3-deoxyheptonate aldolase, domain 1"/>
    <property type="match status" value="1"/>
</dbReference>
<evidence type="ECO:0000259" key="2">
    <source>
        <dbReference type="Pfam" id="PF00793"/>
    </source>
</evidence>